<evidence type="ECO:0000313" key="4">
    <source>
        <dbReference type="Proteomes" id="UP001168146"/>
    </source>
</evidence>
<dbReference type="Pfam" id="PF00179">
    <property type="entry name" value="UQ_con"/>
    <property type="match status" value="1"/>
</dbReference>
<dbReference type="SMART" id="SM00212">
    <property type="entry name" value="UBCc"/>
    <property type="match status" value="1"/>
</dbReference>
<protein>
    <recommendedName>
        <fullName evidence="2">UBC core domain-containing protein</fullName>
    </recommendedName>
</protein>
<name>A0AAN6FT27_9PEZI</name>
<accession>A0AAN6FT27</accession>
<feature type="compositionally biased region" description="Basic and acidic residues" evidence="1">
    <location>
        <begin position="217"/>
        <end position="239"/>
    </location>
</feature>
<gene>
    <name evidence="3" type="ORF">LTR82_005367</name>
</gene>
<dbReference type="Proteomes" id="UP001168146">
    <property type="component" value="Unassembled WGS sequence"/>
</dbReference>
<dbReference type="Gene3D" id="3.10.110.10">
    <property type="entry name" value="Ubiquitin Conjugating Enzyme"/>
    <property type="match status" value="1"/>
</dbReference>
<proteinExistence type="predicted"/>
<dbReference type="EMBL" id="JASUXU010000012">
    <property type="protein sequence ID" value="KAK0323620.1"/>
    <property type="molecule type" value="Genomic_DNA"/>
</dbReference>
<feature type="region of interest" description="Disordered" evidence="1">
    <location>
        <begin position="184"/>
        <end position="271"/>
    </location>
</feature>
<sequence>MPGYTSNVTSSSERFRRLAEESEDWSIERHGKWRFQRANITQEVRLFPPTNSRFVGQEINVKLFLTTPYPREPPTIRFLNPVPNHPNISRRGELAEQTWSLAWDPSMGAVDVLEQLMTWLDDPDSHKIGNVAAQGSNHRSREESRIRPSEAERQSTLVQRENTMPIVSGQGGVVIGRRGVAKPFLAPEETGSRSPSTVASSTHDEDESLEPLLATGEDAKPRLDEGEGRSTVRRGEEWLLKGAKRFGQSLQGRSEHQRAQVLPPRGREYPW</sequence>
<comment type="caution">
    <text evidence="3">The sequence shown here is derived from an EMBL/GenBank/DDBJ whole genome shotgun (WGS) entry which is preliminary data.</text>
</comment>
<feature type="domain" description="UBC core" evidence="2">
    <location>
        <begin position="42"/>
        <end position="142"/>
    </location>
</feature>
<dbReference type="CDD" id="cd00195">
    <property type="entry name" value="UBCc_UEV"/>
    <property type="match status" value="1"/>
</dbReference>
<dbReference type="AlphaFoldDB" id="A0AAN6FT27"/>
<organism evidence="3 4">
    <name type="scientific">Friedmanniomyces endolithicus</name>
    <dbReference type="NCBI Taxonomy" id="329885"/>
    <lineage>
        <taxon>Eukaryota</taxon>
        <taxon>Fungi</taxon>
        <taxon>Dikarya</taxon>
        <taxon>Ascomycota</taxon>
        <taxon>Pezizomycotina</taxon>
        <taxon>Dothideomycetes</taxon>
        <taxon>Dothideomycetidae</taxon>
        <taxon>Mycosphaerellales</taxon>
        <taxon>Teratosphaeriaceae</taxon>
        <taxon>Friedmanniomyces</taxon>
    </lineage>
</organism>
<reference evidence="3" key="1">
    <citation type="submission" date="2021-12" db="EMBL/GenBank/DDBJ databases">
        <title>Black yeast isolated from Biological Soil Crust.</title>
        <authorList>
            <person name="Kurbessoian T."/>
        </authorList>
    </citation>
    <scope>NUCLEOTIDE SEQUENCE</scope>
    <source>
        <strain evidence="3">CCFEE 5208</strain>
    </source>
</reference>
<evidence type="ECO:0000259" key="2">
    <source>
        <dbReference type="Pfam" id="PF00179"/>
    </source>
</evidence>
<feature type="compositionally biased region" description="Polar residues" evidence="1">
    <location>
        <begin position="192"/>
        <end position="201"/>
    </location>
</feature>
<evidence type="ECO:0000313" key="3">
    <source>
        <dbReference type="EMBL" id="KAK0323620.1"/>
    </source>
</evidence>
<dbReference type="InterPro" id="IPR000608">
    <property type="entry name" value="UBC"/>
</dbReference>
<dbReference type="SUPFAM" id="SSF54495">
    <property type="entry name" value="UBC-like"/>
    <property type="match status" value="1"/>
</dbReference>
<evidence type="ECO:0000256" key="1">
    <source>
        <dbReference type="SAM" id="MobiDB-lite"/>
    </source>
</evidence>
<dbReference type="InterPro" id="IPR016135">
    <property type="entry name" value="UBQ-conjugating_enzyme/RWD"/>
</dbReference>
<feature type="region of interest" description="Disordered" evidence="1">
    <location>
        <begin position="128"/>
        <end position="161"/>
    </location>
</feature>
<feature type="compositionally biased region" description="Basic and acidic residues" evidence="1">
    <location>
        <begin position="139"/>
        <end position="153"/>
    </location>
</feature>